<evidence type="ECO:0000313" key="2">
    <source>
        <dbReference type="EMBL" id="KAL3407907.1"/>
    </source>
</evidence>
<evidence type="ECO:0000313" key="3">
    <source>
        <dbReference type="Proteomes" id="UP001627154"/>
    </source>
</evidence>
<evidence type="ECO:0000256" key="1">
    <source>
        <dbReference type="SAM" id="MobiDB-lite"/>
    </source>
</evidence>
<reference evidence="2 3" key="1">
    <citation type="journal article" date="2024" name="bioRxiv">
        <title>A reference genome for Trichogramma kaykai: A tiny desert-dwelling parasitoid wasp with competing sex-ratio distorters.</title>
        <authorList>
            <person name="Culotta J."/>
            <person name="Lindsey A.R."/>
        </authorList>
    </citation>
    <scope>NUCLEOTIDE SEQUENCE [LARGE SCALE GENOMIC DNA]</scope>
    <source>
        <strain evidence="2 3">KSX58</strain>
    </source>
</reference>
<protein>
    <submittedName>
        <fullName evidence="2">Uncharacterized protein</fullName>
    </submittedName>
</protein>
<comment type="caution">
    <text evidence="2">The sequence shown here is derived from an EMBL/GenBank/DDBJ whole genome shotgun (WGS) entry which is preliminary data.</text>
</comment>
<proteinExistence type="predicted"/>
<dbReference type="Proteomes" id="UP001627154">
    <property type="component" value="Unassembled WGS sequence"/>
</dbReference>
<dbReference type="EMBL" id="JBJJXI010000002">
    <property type="protein sequence ID" value="KAL3407907.1"/>
    <property type="molecule type" value="Genomic_DNA"/>
</dbReference>
<accession>A0ABD2XUG7</accession>
<keyword evidence="3" id="KW-1185">Reference proteome</keyword>
<organism evidence="2 3">
    <name type="scientific">Trichogramma kaykai</name>
    <dbReference type="NCBI Taxonomy" id="54128"/>
    <lineage>
        <taxon>Eukaryota</taxon>
        <taxon>Metazoa</taxon>
        <taxon>Ecdysozoa</taxon>
        <taxon>Arthropoda</taxon>
        <taxon>Hexapoda</taxon>
        <taxon>Insecta</taxon>
        <taxon>Pterygota</taxon>
        <taxon>Neoptera</taxon>
        <taxon>Endopterygota</taxon>
        <taxon>Hymenoptera</taxon>
        <taxon>Apocrita</taxon>
        <taxon>Proctotrupomorpha</taxon>
        <taxon>Chalcidoidea</taxon>
        <taxon>Trichogrammatidae</taxon>
        <taxon>Trichogramma</taxon>
    </lineage>
</organism>
<gene>
    <name evidence="2" type="ORF">TKK_000147</name>
</gene>
<feature type="region of interest" description="Disordered" evidence="1">
    <location>
        <begin position="28"/>
        <end position="47"/>
    </location>
</feature>
<sequence length="110" mass="12503">MRGARKFPTPQSSLQARYIRLKKKRKYQIDARKAGRHHHEGERAGSQVVREAAQCDGLLGLAVQQVPQDLSVPMLHVLLGNRLLRVLLDRVRARAGENRRGTGQAQKLYR</sequence>
<name>A0ABD2XUG7_9HYME</name>
<dbReference type="AlphaFoldDB" id="A0ABD2XUG7"/>
<feature type="compositionally biased region" description="Basic and acidic residues" evidence="1">
    <location>
        <begin position="28"/>
        <end position="43"/>
    </location>
</feature>